<dbReference type="OMA" id="ENDKFTM"/>
<dbReference type="CDD" id="cd05235">
    <property type="entry name" value="SDR_e1"/>
    <property type="match status" value="1"/>
</dbReference>
<evidence type="ECO:0000256" key="2">
    <source>
        <dbReference type="ARBA" id="ARBA00018769"/>
    </source>
</evidence>
<accession>A0A1I8BUP7</accession>
<keyword evidence="4" id="KW-0597">Phosphoprotein</keyword>
<evidence type="ECO:0000256" key="1">
    <source>
        <dbReference type="ARBA" id="ARBA00012873"/>
    </source>
</evidence>
<dbReference type="InterPro" id="IPR029058">
    <property type="entry name" value="AB_hydrolase_fold"/>
</dbReference>
<dbReference type="InterPro" id="IPR025110">
    <property type="entry name" value="AMP-bd_C"/>
</dbReference>
<dbReference type="InterPro" id="IPR036736">
    <property type="entry name" value="ACP-like_sf"/>
</dbReference>
<dbReference type="InterPro" id="IPR009081">
    <property type="entry name" value="PP-bd_ACP"/>
</dbReference>
<dbReference type="WBParaSite" id="MhA1_Contig630.frz3.gene11">
    <property type="protein sequence ID" value="MhA1_Contig630.frz3.gene11"/>
    <property type="gene ID" value="MhA1_Contig630.frz3.gene11"/>
</dbReference>
<reference evidence="8" key="1">
    <citation type="submission" date="2016-11" db="UniProtKB">
        <authorList>
            <consortium name="WormBaseParasite"/>
        </authorList>
    </citation>
    <scope>IDENTIFICATION</scope>
</reference>
<dbReference type="CDD" id="cd05930">
    <property type="entry name" value="A_NRPS"/>
    <property type="match status" value="1"/>
</dbReference>
<organism evidence="7 8">
    <name type="scientific">Meloidogyne hapla</name>
    <name type="common">Root-knot nematode worm</name>
    <dbReference type="NCBI Taxonomy" id="6305"/>
    <lineage>
        <taxon>Eukaryota</taxon>
        <taxon>Metazoa</taxon>
        <taxon>Ecdysozoa</taxon>
        <taxon>Nematoda</taxon>
        <taxon>Chromadorea</taxon>
        <taxon>Rhabditida</taxon>
        <taxon>Tylenchina</taxon>
        <taxon>Tylenchomorpha</taxon>
        <taxon>Tylenchoidea</taxon>
        <taxon>Meloidogynidae</taxon>
        <taxon>Meloidogyninae</taxon>
        <taxon>Meloidogyne</taxon>
    </lineage>
</organism>
<evidence type="ECO:0000313" key="8">
    <source>
        <dbReference type="WBParaSite" id="MhA1_Contig630.frz3.gene11"/>
    </source>
</evidence>
<comment type="catalytic activity">
    <reaction evidence="5">
        <text>acetyl-CoA + n malonyl-CoA + 2n NADPH + 2n H(+) = a long-chain fatty acid + (n+1) CoA + n CO2 + 2n NADP(+).</text>
        <dbReference type="EC" id="2.3.1.85"/>
    </reaction>
</comment>
<dbReference type="Gene3D" id="3.40.50.12780">
    <property type="entry name" value="N-terminal domain of ligase-like"/>
    <property type="match status" value="1"/>
</dbReference>
<evidence type="ECO:0000256" key="3">
    <source>
        <dbReference type="ARBA" id="ARBA00022450"/>
    </source>
</evidence>
<keyword evidence="3" id="KW-0596">Phosphopantetheine</keyword>
<evidence type="ECO:0000256" key="5">
    <source>
        <dbReference type="ARBA" id="ARBA00044883"/>
    </source>
</evidence>
<dbReference type="Pfam" id="PF00550">
    <property type="entry name" value="PP-binding"/>
    <property type="match status" value="1"/>
</dbReference>
<sequence length="1073" mass="122454">MTPPTLLQETINNSQSLTSSPSTSLKSRSSTHLEDDTLVAMFRRICSDESKRDRIVLKHNDRQWTLAQLDEITDKLSQLFISKYSCKVGDCVAIYMNKCAEYVFAYIAALKAGAAYLPLDITYPDSLLKSVLDEVKPAVVCITTTNSLNNFPEDTPLLLLDEDGKWFFNEEEKEQKLPKEEINCDDLAYIVYSSGTTGKPKGIKCPHRGAVISYKWRFLNYPYKDDDIEACNVFFVWEMFRPILQAVPLVIIPDSVIYDPHSLCNFLAKNKITRMLFTPSLLEMVLDTQDEETLSRAFHCMRIVILCGEVVTCALLERFIRHFPHVRCINLYSISECHDVAVADLNEFYNNKNERRQFAPVGKVLDGVKILILDEKTMKRVPIGVPGEIYVAGPTLAISYINRPEINAERFVALPEEYRKEMGSQRMYRTGDWGYLLPNLVLEICGRCDTTVRIRGYSVELQAIEAALLNLNHVRSCTVNSIGNEGEDKQLVAYIVLRDKQITRKQLRAQLKRVLPFYMMPQFFIFMEKLPLLAASSKIDKKALPPVDFARDVVEIEALPQTENEKELAKIWIEILHLGSGHLDIQESFFDMGGHSLLAARLLNAVNTRFGTHLGIRELFTAPTVYAMAKLLDGNQTIERSSPEQIIDLEQQIEANDLKGGIMDLHLRAFWRATTEWKKRFHAANVFLTGVTGFLGSHLLAELLLSSKTKITCLIRESSNNNETVEQRLISTMKRNGLFNEKINEENFREQVRVVSGDIALVQFGLSDEDYHFLSYDIDVVLHAALHGCNVIGTRNIIEFCFKNKIKPLHYISTDAVFPSGLIDVDEDTPPTDTFEKLDDGYGQTKYVAEHLVLRAHYRGLPTVIYRLGNQAAPINGTNWNPQDFTYLLLLSILKMKIAPNLGEWKVELTPVDFSAQFIVRILSEMFCENTGRIFHLINSGIVKWTQIIEWLKKIGFDEIKEISVNEWIKLINESSSEEVCIQQLQKLVQGGLFHNKGTVNLTQSSFLRTKTSKLLADLDWKYPTICETIIREWIEQLIESHVIERPKTTKNNGMNFSYLKSFYGTKKNHEPP</sequence>
<evidence type="ECO:0000313" key="7">
    <source>
        <dbReference type="Proteomes" id="UP000095281"/>
    </source>
</evidence>
<dbReference type="NCBIfam" id="TIGR01746">
    <property type="entry name" value="Thioester-redct"/>
    <property type="match status" value="1"/>
</dbReference>
<dbReference type="Pfam" id="PF00501">
    <property type="entry name" value="AMP-binding"/>
    <property type="match status" value="1"/>
</dbReference>
<feature type="domain" description="Carrier" evidence="6">
    <location>
        <begin position="559"/>
        <end position="636"/>
    </location>
</feature>
<protein>
    <recommendedName>
        <fullName evidence="2">Fatty acid synthase</fullName>
        <ecNumber evidence="1">2.3.1.85</ecNumber>
    </recommendedName>
</protein>
<dbReference type="Pfam" id="PF13193">
    <property type="entry name" value="AMP-binding_C"/>
    <property type="match status" value="1"/>
</dbReference>
<dbReference type="PANTHER" id="PTHR44845">
    <property type="entry name" value="CARRIER DOMAIN-CONTAINING PROTEIN"/>
    <property type="match status" value="1"/>
</dbReference>
<dbReference type="SUPFAM" id="SSF56801">
    <property type="entry name" value="Acetyl-CoA synthetase-like"/>
    <property type="match status" value="1"/>
</dbReference>
<dbReference type="GO" id="GO:0004312">
    <property type="term" value="F:fatty acid synthase activity"/>
    <property type="evidence" value="ECO:0007669"/>
    <property type="project" value="UniProtKB-EC"/>
</dbReference>
<dbReference type="InterPro" id="IPR010080">
    <property type="entry name" value="Thioester_reductase-like_dom"/>
</dbReference>
<dbReference type="GO" id="GO:0031177">
    <property type="term" value="F:phosphopantetheine binding"/>
    <property type="evidence" value="ECO:0007669"/>
    <property type="project" value="InterPro"/>
</dbReference>
<dbReference type="InterPro" id="IPR013120">
    <property type="entry name" value="FAR_NAD-bd"/>
</dbReference>
<dbReference type="Gene3D" id="3.30.300.30">
    <property type="match status" value="1"/>
</dbReference>
<dbReference type="PROSITE" id="PS00455">
    <property type="entry name" value="AMP_BINDING"/>
    <property type="match status" value="1"/>
</dbReference>
<evidence type="ECO:0000256" key="4">
    <source>
        <dbReference type="ARBA" id="ARBA00022553"/>
    </source>
</evidence>
<dbReference type="AlphaFoldDB" id="A0A1I8BUP7"/>
<dbReference type="SMART" id="SM00823">
    <property type="entry name" value="PKS_PP"/>
    <property type="match status" value="1"/>
</dbReference>
<keyword evidence="7" id="KW-1185">Reference proteome</keyword>
<dbReference type="InterPro" id="IPR000873">
    <property type="entry name" value="AMP-dep_synth/lig_dom"/>
</dbReference>
<proteinExistence type="predicted"/>
<dbReference type="InterPro" id="IPR020806">
    <property type="entry name" value="PKS_PP-bd"/>
</dbReference>
<dbReference type="EC" id="2.3.1.85" evidence="1"/>
<dbReference type="Gene3D" id="3.40.50.720">
    <property type="entry name" value="NAD(P)-binding Rossmann-like Domain"/>
    <property type="match status" value="1"/>
</dbReference>
<dbReference type="Gene3D" id="3.40.50.1820">
    <property type="entry name" value="alpha/beta hydrolase"/>
    <property type="match status" value="1"/>
</dbReference>
<dbReference type="InterPro" id="IPR020845">
    <property type="entry name" value="AMP-binding_CS"/>
</dbReference>
<dbReference type="SUPFAM" id="SSF47336">
    <property type="entry name" value="ACP-like"/>
    <property type="match status" value="1"/>
</dbReference>
<dbReference type="InterPro" id="IPR036291">
    <property type="entry name" value="NAD(P)-bd_dom_sf"/>
</dbReference>
<evidence type="ECO:0000259" key="6">
    <source>
        <dbReference type="PROSITE" id="PS50075"/>
    </source>
</evidence>
<dbReference type="PROSITE" id="PS50075">
    <property type="entry name" value="CARRIER"/>
    <property type="match status" value="1"/>
</dbReference>
<dbReference type="InterPro" id="IPR045851">
    <property type="entry name" value="AMP-bd_C_sf"/>
</dbReference>
<dbReference type="SUPFAM" id="SSF51735">
    <property type="entry name" value="NAD(P)-binding Rossmann-fold domains"/>
    <property type="match status" value="1"/>
</dbReference>
<dbReference type="Proteomes" id="UP000095281">
    <property type="component" value="Unplaced"/>
</dbReference>
<dbReference type="InterPro" id="IPR042099">
    <property type="entry name" value="ANL_N_sf"/>
</dbReference>
<name>A0A1I8BUP7_MELHA</name>
<dbReference type="PANTHER" id="PTHR44845:SF6">
    <property type="entry name" value="BETA-ALANINE-ACTIVATING ENZYME"/>
    <property type="match status" value="1"/>
</dbReference>
<dbReference type="InterPro" id="IPR006162">
    <property type="entry name" value="Ppantetheine_attach_site"/>
</dbReference>
<dbReference type="Pfam" id="PF07993">
    <property type="entry name" value="NAD_binding_4"/>
    <property type="match status" value="1"/>
</dbReference>
<dbReference type="PROSITE" id="PS00012">
    <property type="entry name" value="PHOSPHOPANTETHEINE"/>
    <property type="match status" value="1"/>
</dbReference>